<dbReference type="Gene3D" id="1.25.40.10">
    <property type="entry name" value="Tetratricopeptide repeat domain"/>
    <property type="match status" value="1"/>
</dbReference>
<evidence type="ECO:0000313" key="2">
    <source>
        <dbReference type="Proteomes" id="UP000601435"/>
    </source>
</evidence>
<dbReference type="SUPFAM" id="SSF48452">
    <property type="entry name" value="TPR-like"/>
    <property type="match status" value="1"/>
</dbReference>
<name>A0A812L8V3_9DINO</name>
<dbReference type="PANTHER" id="PTHR10098:SF108">
    <property type="entry name" value="TETRATRICOPEPTIDE REPEAT PROTEIN 28"/>
    <property type="match status" value="1"/>
</dbReference>
<comment type="caution">
    <text evidence="1">The sequence shown here is derived from an EMBL/GenBank/DDBJ whole genome shotgun (WGS) entry which is preliminary data.</text>
</comment>
<gene>
    <name evidence="1" type="ORF">SNEC2469_LOCUS4089</name>
</gene>
<protein>
    <recommendedName>
        <fullName evidence="3">MalT-like TPR region domain-containing protein</fullName>
    </recommendedName>
</protein>
<dbReference type="InterPro" id="IPR011990">
    <property type="entry name" value="TPR-like_helical_dom_sf"/>
</dbReference>
<reference evidence="1" key="1">
    <citation type="submission" date="2021-02" db="EMBL/GenBank/DDBJ databases">
        <authorList>
            <person name="Dougan E. K."/>
            <person name="Rhodes N."/>
            <person name="Thang M."/>
            <person name="Chan C."/>
        </authorList>
    </citation>
    <scope>NUCLEOTIDE SEQUENCE</scope>
</reference>
<dbReference type="EMBL" id="CAJNJA010008552">
    <property type="protein sequence ID" value="CAE7237830.1"/>
    <property type="molecule type" value="Genomic_DNA"/>
</dbReference>
<dbReference type="Proteomes" id="UP000601435">
    <property type="component" value="Unassembled WGS sequence"/>
</dbReference>
<dbReference type="AlphaFoldDB" id="A0A812L8V3"/>
<sequence>ALPMPMQVQPAPNPRLEEAQQRKTWGAATSDALSARYTAVADDAQQSAKKREAAMIFAVAEGHINDNEDFDAALQAGTQALEMFKDLGDIEGVSDSLRVVVDAMRLASAKKEEKPDEALRLASEELVWFREQGQKRGQASMLLALARVNTSGKRGVKDRDQGVRQAKEALKIYRELSDKPMEGAVLLVLGELYIYVKSFQEAIGAANKALAIFEDAEDSRSEARSLHLLAEARFGNRQMEGGKQAADDAIAIWTELGLRRQEAIEHLSVARWHAEEESLRSTACFVFRGNPKRLMYPCDIRPKMHHGISATRYST</sequence>
<feature type="non-terminal residue" evidence="1">
    <location>
        <position position="1"/>
    </location>
</feature>
<dbReference type="PANTHER" id="PTHR10098">
    <property type="entry name" value="RAPSYN-RELATED"/>
    <property type="match status" value="1"/>
</dbReference>
<evidence type="ECO:0000313" key="1">
    <source>
        <dbReference type="EMBL" id="CAE7237830.1"/>
    </source>
</evidence>
<keyword evidence="2" id="KW-1185">Reference proteome</keyword>
<dbReference type="OrthoDB" id="412904at2759"/>
<accession>A0A812L8V3</accession>
<evidence type="ECO:0008006" key="3">
    <source>
        <dbReference type="Google" id="ProtNLM"/>
    </source>
</evidence>
<organism evidence="1 2">
    <name type="scientific">Symbiodinium necroappetens</name>
    <dbReference type="NCBI Taxonomy" id="1628268"/>
    <lineage>
        <taxon>Eukaryota</taxon>
        <taxon>Sar</taxon>
        <taxon>Alveolata</taxon>
        <taxon>Dinophyceae</taxon>
        <taxon>Suessiales</taxon>
        <taxon>Symbiodiniaceae</taxon>
        <taxon>Symbiodinium</taxon>
    </lineage>
</organism>
<proteinExistence type="predicted"/>